<dbReference type="SUPFAM" id="SSF49899">
    <property type="entry name" value="Concanavalin A-like lectins/glucanases"/>
    <property type="match status" value="1"/>
</dbReference>
<keyword evidence="4" id="KW-1185">Reference proteome</keyword>
<dbReference type="PROSITE" id="PS51762">
    <property type="entry name" value="GH16_2"/>
    <property type="match status" value="1"/>
</dbReference>
<dbReference type="Proteomes" id="UP000738359">
    <property type="component" value="Unassembled WGS sequence"/>
</dbReference>
<dbReference type="InterPro" id="IPR000757">
    <property type="entry name" value="Beta-glucanase-like"/>
</dbReference>
<evidence type="ECO:0000256" key="1">
    <source>
        <dbReference type="SAM" id="SignalP"/>
    </source>
</evidence>
<protein>
    <recommendedName>
        <fullName evidence="2">GH16 domain-containing protein</fullName>
    </recommendedName>
</protein>
<comment type="caution">
    <text evidence="3">The sequence shown here is derived from an EMBL/GenBank/DDBJ whole genome shotgun (WGS) entry which is preliminary data.</text>
</comment>
<keyword evidence="1" id="KW-0732">Signal</keyword>
<proteinExistence type="predicted"/>
<dbReference type="AlphaFoldDB" id="A0A9P6M036"/>
<evidence type="ECO:0000313" key="4">
    <source>
        <dbReference type="Proteomes" id="UP000738359"/>
    </source>
</evidence>
<feature type="signal peptide" evidence="1">
    <location>
        <begin position="1"/>
        <end position="26"/>
    </location>
</feature>
<sequence>MRSIFVLSSAALLASPFLLLSQAARAAFREPLNKHDNFIIPDGSGPDRWGCTFQQSAVRVANAVTRILIGKDSSSKPFSCGELIYGEQGLSYGVYSIDMIASNVVGQVTSFFLIANEDSEIDIEITGLNSRIGWMNIWHAHKQHPISIDLGFDASEGWHTYQFEWRKDFVEWSVDGKVILHRTDIPTTPPSQANYRLAINSWTQVNQEKDIKWAGQFKMPTDGRIPQALFRNIQYRP</sequence>
<dbReference type="EMBL" id="JAAAHY010000870">
    <property type="protein sequence ID" value="KAF9956027.1"/>
    <property type="molecule type" value="Genomic_DNA"/>
</dbReference>
<dbReference type="Gene3D" id="2.60.120.200">
    <property type="match status" value="1"/>
</dbReference>
<gene>
    <name evidence="3" type="ORF">BGZ70_010052</name>
</gene>
<evidence type="ECO:0000259" key="2">
    <source>
        <dbReference type="PROSITE" id="PS51762"/>
    </source>
</evidence>
<evidence type="ECO:0000313" key="3">
    <source>
        <dbReference type="EMBL" id="KAF9956027.1"/>
    </source>
</evidence>
<feature type="chain" id="PRO_5040439707" description="GH16 domain-containing protein" evidence="1">
    <location>
        <begin position="27"/>
        <end position="237"/>
    </location>
</feature>
<accession>A0A9P6M036</accession>
<dbReference type="GO" id="GO:0004553">
    <property type="term" value="F:hydrolase activity, hydrolyzing O-glycosyl compounds"/>
    <property type="evidence" value="ECO:0007669"/>
    <property type="project" value="InterPro"/>
</dbReference>
<dbReference type="OrthoDB" id="25131at2759"/>
<feature type="domain" description="GH16" evidence="2">
    <location>
        <begin position="33"/>
        <end position="237"/>
    </location>
</feature>
<dbReference type="GO" id="GO:0005975">
    <property type="term" value="P:carbohydrate metabolic process"/>
    <property type="evidence" value="ECO:0007669"/>
    <property type="project" value="InterPro"/>
</dbReference>
<dbReference type="InterPro" id="IPR013320">
    <property type="entry name" value="ConA-like_dom_sf"/>
</dbReference>
<reference evidence="3" key="1">
    <citation type="journal article" date="2020" name="Fungal Divers.">
        <title>Resolving the Mortierellaceae phylogeny through synthesis of multi-gene phylogenetics and phylogenomics.</title>
        <authorList>
            <person name="Vandepol N."/>
            <person name="Liber J."/>
            <person name="Desiro A."/>
            <person name="Na H."/>
            <person name="Kennedy M."/>
            <person name="Barry K."/>
            <person name="Grigoriev I.V."/>
            <person name="Miller A.N."/>
            <person name="O'Donnell K."/>
            <person name="Stajich J.E."/>
            <person name="Bonito G."/>
        </authorList>
    </citation>
    <scope>NUCLEOTIDE SEQUENCE</scope>
    <source>
        <strain evidence="3">CK1249</strain>
    </source>
</reference>
<organism evidence="3 4">
    <name type="scientific">Mortierella alpina</name>
    <name type="common">Oleaginous fungus</name>
    <name type="synonym">Mortierella renispora</name>
    <dbReference type="NCBI Taxonomy" id="64518"/>
    <lineage>
        <taxon>Eukaryota</taxon>
        <taxon>Fungi</taxon>
        <taxon>Fungi incertae sedis</taxon>
        <taxon>Mucoromycota</taxon>
        <taxon>Mortierellomycotina</taxon>
        <taxon>Mortierellomycetes</taxon>
        <taxon>Mortierellales</taxon>
        <taxon>Mortierellaceae</taxon>
        <taxon>Mortierella</taxon>
    </lineage>
</organism>
<name>A0A9P6M036_MORAP</name>
<dbReference type="Pfam" id="PF00722">
    <property type="entry name" value="Glyco_hydro_16"/>
    <property type="match status" value="1"/>
</dbReference>